<evidence type="ECO:0000313" key="4">
    <source>
        <dbReference type="Proteomes" id="UP000002941"/>
    </source>
</evidence>
<evidence type="ECO:0000313" key="3">
    <source>
        <dbReference type="EMBL" id="EJF37987.1"/>
    </source>
</evidence>
<accession>J0N0U7</accession>
<evidence type="ECO:0008006" key="5">
    <source>
        <dbReference type="Google" id="ProtNLM"/>
    </source>
</evidence>
<dbReference type="Proteomes" id="UP000002941">
    <property type="component" value="Unassembled WGS sequence"/>
</dbReference>
<feature type="signal peptide" evidence="2">
    <location>
        <begin position="1"/>
        <end position="23"/>
    </location>
</feature>
<comment type="caution">
    <text evidence="3">The sequence shown here is derived from an EMBL/GenBank/DDBJ whole genome shotgun (WGS) entry which is preliminary data.</text>
</comment>
<dbReference type="AlphaFoldDB" id="J0N0U7"/>
<gene>
    <name evidence="3" type="ORF">HMPREF1318_1613</name>
</gene>
<dbReference type="RefSeq" id="WP_008733223.1">
    <property type="nucleotide sequence ID" value="NZ_AKFT01000196.1"/>
</dbReference>
<keyword evidence="4" id="KW-1185">Reference proteome</keyword>
<dbReference type="eggNOG" id="ENOG5031H7V">
    <property type="taxonomic scope" value="Bacteria"/>
</dbReference>
<evidence type="ECO:0000256" key="1">
    <source>
        <dbReference type="SAM" id="MobiDB-lite"/>
    </source>
</evidence>
<feature type="region of interest" description="Disordered" evidence="1">
    <location>
        <begin position="27"/>
        <end position="58"/>
    </location>
</feature>
<protein>
    <recommendedName>
        <fullName evidence="5">Lipoprotein</fullName>
    </recommendedName>
</protein>
<evidence type="ECO:0000256" key="2">
    <source>
        <dbReference type="SAM" id="SignalP"/>
    </source>
</evidence>
<keyword evidence="2" id="KW-0732">Signal</keyword>
<sequence>MRRRTLLATGAGAGGIAALGALSACGKSEEAAPNDGMESVADVSQPPAPSPGPDESPQEWTAVNFSGISFSIPTTMTGPTPHTDWGLYAVSYDLAESDNEFDQRVMVSTVDAVTTADGIRQTTDLINSGLIENYAEIGRVSWQADSTGPAVERIAFYWGPDSTWCGWTWIIATDAGTGVMTLLGTSIDDGLRNGIENTLNLTRRAA</sequence>
<name>J0N0U7_9ACTO</name>
<proteinExistence type="predicted"/>
<dbReference type="PROSITE" id="PS51257">
    <property type="entry name" value="PROKAR_LIPOPROTEIN"/>
    <property type="match status" value="1"/>
</dbReference>
<feature type="chain" id="PRO_5039682673" description="Lipoprotein" evidence="2">
    <location>
        <begin position="24"/>
        <end position="206"/>
    </location>
</feature>
<organism evidence="3 4">
    <name type="scientific">Actinomyces massiliensis F0489</name>
    <dbReference type="NCBI Taxonomy" id="1125718"/>
    <lineage>
        <taxon>Bacteria</taxon>
        <taxon>Bacillati</taxon>
        <taxon>Actinomycetota</taxon>
        <taxon>Actinomycetes</taxon>
        <taxon>Actinomycetales</taxon>
        <taxon>Actinomycetaceae</taxon>
        <taxon>Actinomyces</taxon>
    </lineage>
</organism>
<dbReference type="PATRIC" id="fig|1125718.3.peg.2534"/>
<reference evidence="3 4" key="1">
    <citation type="submission" date="2012-05" db="EMBL/GenBank/DDBJ databases">
        <authorList>
            <person name="Harkins D.M."/>
            <person name="Madupu R."/>
            <person name="Durkin A.S."/>
            <person name="Torralba M."/>
            <person name="Methe B."/>
            <person name="Sutton G.G."/>
            <person name="Nelson K.E."/>
        </authorList>
    </citation>
    <scope>NUCLEOTIDE SEQUENCE [LARGE SCALE GENOMIC DNA]</scope>
    <source>
        <strain evidence="3 4">F0489</strain>
    </source>
</reference>
<dbReference type="EMBL" id="AKFT01000196">
    <property type="protein sequence ID" value="EJF37987.1"/>
    <property type="molecule type" value="Genomic_DNA"/>
</dbReference>
<dbReference type="OrthoDB" id="3257627at2"/>